<gene>
    <name evidence="1" type="ORF">M427DRAFT_403278</name>
</gene>
<dbReference type="Proteomes" id="UP000070544">
    <property type="component" value="Unassembled WGS sequence"/>
</dbReference>
<proteinExistence type="predicted"/>
<accession>A0A139ATU8</accession>
<dbReference type="AlphaFoldDB" id="A0A139ATU8"/>
<keyword evidence="2" id="KW-1185">Reference proteome</keyword>
<protein>
    <submittedName>
        <fullName evidence="1">Uncharacterized protein</fullName>
    </submittedName>
</protein>
<name>A0A139ATU8_GONPJ</name>
<evidence type="ECO:0000313" key="1">
    <source>
        <dbReference type="EMBL" id="KXS20151.1"/>
    </source>
</evidence>
<reference evidence="1 2" key="1">
    <citation type="journal article" date="2015" name="Genome Biol. Evol.">
        <title>Phylogenomic analyses indicate that early fungi evolved digesting cell walls of algal ancestors of land plants.</title>
        <authorList>
            <person name="Chang Y."/>
            <person name="Wang S."/>
            <person name="Sekimoto S."/>
            <person name="Aerts A.L."/>
            <person name="Choi C."/>
            <person name="Clum A."/>
            <person name="LaButti K.M."/>
            <person name="Lindquist E.A."/>
            <person name="Yee Ngan C."/>
            <person name="Ohm R.A."/>
            <person name="Salamov A.A."/>
            <person name="Grigoriev I.V."/>
            <person name="Spatafora J.W."/>
            <person name="Berbee M.L."/>
        </authorList>
    </citation>
    <scope>NUCLEOTIDE SEQUENCE [LARGE SCALE GENOMIC DNA]</scope>
    <source>
        <strain evidence="1 2">JEL478</strain>
    </source>
</reference>
<sequence length="200" mass="22415">MIDDEFSVKGTTIEEFCKSPQVASLPPLLRSTALSNWVNFKFHLELFRDAANSELGSGALGAREENLTTWLHTLLHGAFVGPGTQTDIVKQLLDFNNQQLQENKRVKPDGQIGKIALKEAKRFNRPTSERIADEDKLLFEEAIPVLYSLIDNCSRPDDQPFFVTTIQLFGSKFIVHHLIEAGPKEAQSKKPPGSLEVLRD</sequence>
<dbReference type="EMBL" id="KQ965736">
    <property type="protein sequence ID" value="KXS20151.1"/>
    <property type="molecule type" value="Genomic_DNA"/>
</dbReference>
<organism evidence="1 2">
    <name type="scientific">Gonapodya prolifera (strain JEL478)</name>
    <name type="common">Monoblepharis prolifera</name>
    <dbReference type="NCBI Taxonomy" id="1344416"/>
    <lineage>
        <taxon>Eukaryota</taxon>
        <taxon>Fungi</taxon>
        <taxon>Fungi incertae sedis</taxon>
        <taxon>Chytridiomycota</taxon>
        <taxon>Chytridiomycota incertae sedis</taxon>
        <taxon>Monoblepharidomycetes</taxon>
        <taxon>Monoblepharidales</taxon>
        <taxon>Gonapodyaceae</taxon>
        <taxon>Gonapodya</taxon>
    </lineage>
</organism>
<evidence type="ECO:0000313" key="2">
    <source>
        <dbReference type="Proteomes" id="UP000070544"/>
    </source>
</evidence>